<keyword evidence="6" id="KW-0175">Coiled coil</keyword>
<comment type="caution">
    <text evidence="11">The sequence shown here is derived from an EMBL/GenBank/DDBJ whole genome shotgun (WGS) entry which is preliminary data.</text>
</comment>
<protein>
    <recommendedName>
        <fullName evidence="10">Ribosomal L1 domain-containing protein 1</fullName>
    </recommendedName>
</protein>
<dbReference type="PANTHER" id="PTHR23105">
    <property type="entry name" value="RIBOSOMAL PROTEIN L7AE FAMILY MEMBER"/>
    <property type="match status" value="1"/>
</dbReference>
<evidence type="ECO:0000256" key="9">
    <source>
        <dbReference type="ARBA" id="ARBA00061550"/>
    </source>
</evidence>
<keyword evidence="5" id="KW-0007">Acetylation</keyword>
<dbReference type="GO" id="GO:0005730">
    <property type="term" value="C:nucleolus"/>
    <property type="evidence" value="ECO:0007669"/>
    <property type="project" value="UniProtKB-SubCell"/>
</dbReference>
<dbReference type="OrthoDB" id="10251727at2759"/>
<dbReference type="Pfam" id="PF00687">
    <property type="entry name" value="Ribosomal_L1"/>
    <property type="match status" value="1"/>
</dbReference>
<dbReference type="InterPro" id="IPR016095">
    <property type="entry name" value="Ribosomal_uL1_3-a/b-sand"/>
</dbReference>
<keyword evidence="7" id="KW-0539">Nucleus</keyword>
<organism evidence="11 12">
    <name type="scientific">Pocillopora damicornis</name>
    <name type="common">Cauliflower coral</name>
    <name type="synonym">Millepora damicornis</name>
    <dbReference type="NCBI Taxonomy" id="46731"/>
    <lineage>
        <taxon>Eukaryota</taxon>
        <taxon>Metazoa</taxon>
        <taxon>Cnidaria</taxon>
        <taxon>Anthozoa</taxon>
        <taxon>Hexacorallia</taxon>
        <taxon>Scleractinia</taxon>
        <taxon>Astrocoeniina</taxon>
        <taxon>Pocilloporidae</taxon>
        <taxon>Pocillopora</taxon>
    </lineage>
</organism>
<dbReference type="GO" id="GO:0003723">
    <property type="term" value="F:RNA binding"/>
    <property type="evidence" value="ECO:0007669"/>
    <property type="project" value="InterPro"/>
</dbReference>
<evidence type="ECO:0000256" key="10">
    <source>
        <dbReference type="ARBA" id="ARBA00070787"/>
    </source>
</evidence>
<evidence type="ECO:0000256" key="6">
    <source>
        <dbReference type="ARBA" id="ARBA00023054"/>
    </source>
</evidence>
<feature type="non-terminal residue" evidence="11">
    <location>
        <position position="1"/>
    </location>
</feature>
<dbReference type="EMBL" id="RCHS01001596">
    <property type="protein sequence ID" value="RMX52667.1"/>
    <property type="molecule type" value="Genomic_DNA"/>
</dbReference>
<keyword evidence="12" id="KW-1185">Reference proteome</keyword>
<dbReference type="Proteomes" id="UP000275408">
    <property type="component" value="Unassembled WGS sequence"/>
</dbReference>
<evidence type="ECO:0000256" key="3">
    <source>
        <dbReference type="ARBA" id="ARBA00022553"/>
    </source>
</evidence>
<comment type="function">
    <text evidence="8">Regulates cellular senescence through inhibition of PTEN translation. Acts as a pro-apoptotic regulator in response to DNA damage.</text>
</comment>
<keyword evidence="2" id="KW-1017">Isopeptide bond</keyword>
<dbReference type="InterPro" id="IPR028364">
    <property type="entry name" value="Ribosomal_uL1/biogenesis"/>
</dbReference>
<dbReference type="CDD" id="cd00403">
    <property type="entry name" value="Ribosomal_L1"/>
    <property type="match status" value="1"/>
</dbReference>
<dbReference type="AlphaFoldDB" id="A0A3M6UG52"/>
<dbReference type="SUPFAM" id="SSF56808">
    <property type="entry name" value="Ribosomal protein L1"/>
    <property type="match status" value="1"/>
</dbReference>
<evidence type="ECO:0000256" key="5">
    <source>
        <dbReference type="ARBA" id="ARBA00022990"/>
    </source>
</evidence>
<comment type="subcellular location">
    <subcellularLocation>
        <location evidence="1">Nucleus</location>
        <location evidence="1">Nucleolus</location>
    </subcellularLocation>
</comment>
<name>A0A3M6UG52_POCDA</name>
<proteinExistence type="inferred from homology"/>
<reference evidence="11 12" key="1">
    <citation type="journal article" date="2018" name="Sci. Rep.">
        <title>Comparative analysis of the Pocillopora damicornis genome highlights role of immune system in coral evolution.</title>
        <authorList>
            <person name="Cunning R."/>
            <person name="Bay R.A."/>
            <person name="Gillette P."/>
            <person name="Baker A.C."/>
            <person name="Traylor-Knowles N."/>
        </authorList>
    </citation>
    <scope>NUCLEOTIDE SEQUENCE [LARGE SCALE GENOMIC DNA]</scope>
    <source>
        <strain evidence="11">RSMAS</strain>
        <tissue evidence="11">Whole animal</tissue>
    </source>
</reference>
<dbReference type="InterPro" id="IPR023674">
    <property type="entry name" value="Ribosomal_uL1-like"/>
</dbReference>
<evidence type="ECO:0000256" key="8">
    <source>
        <dbReference type="ARBA" id="ARBA00054167"/>
    </source>
</evidence>
<keyword evidence="4" id="KW-0832">Ubl conjugation</keyword>
<evidence type="ECO:0000313" key="11">
    <source>
        <dbReference type="EMBL" id="RMX52667.1"/>
    </source>
</evidence>
<dbReference type="Gene3D" id="3.40.50.790">
    <property type="match status" value="1"/>
</dbReference>
<evidence type="ECO:0000256" key="2">
    <source>
        <dbReference type="ARBA" id="ARBA00022499"/>
    </source>
</evidence>
<dbReference type="STRING" id="46731.A0A3M6UG52"/>
<accession>A0A3M6UG52</accession>
<dbReference type="InterPro" id="IPR050257">
    <property type="entry name" value="eL8/uL1-like"/>
</dbReference>
<evidence type="ECO:0000256" key="4">
    <source>
        <dbReference type="ARBA" id="ARBA00022843"/>
    </source>
</evidence>
<dbReference type="FunFam" id="3.40.50.790:FF:000004">
    <property type="entry name" value="Ribosomal L1 domain-containing 1-like 1"/>
    <property type="match status" value="1"/>
</dbReference>
<gene>
    <name evidence="11" type="ORF">pdam_00004214</name>
</gene>
<evidence type="ECO:0000256" key="1">
    <source>
        <dbReference type="ARBA" id="ARBA00004604"/>
    </source>
</evidence>
<evidence type="ECO:0000313" key="12">
    <source>
        <dbReference type="Proteomes" id="UP000275408"/>
    </source>
</evidence>
<sequence length="287" mass="32581">RPLTTSLDYSSCNNPQIAQPHASVIMVDFKPKAIRESQLERRQVELAVPALVKFASQKRGKQLRLLNEHETILLILALKKIPNPDKKPRRISLPYSLYSENVEVCLFTKEDGSKVKQLLKSKDVTVKKVISLTKLRKNYQSFEAKRQLCSLYDVFICDDAIYHLLPKLLGKVFFSRKKFPIPVSLKKVNLKKEIDKVLNCSFMTLGHGSCSAIKVSHTGQSIEQAVENVVSAVSEITKIVPRGWNNIQSLNLKTSDSIALPLYTSLPEKSHFIEDSQPPTKRRKKEK</sequence>
<evidence type="ECO:0000256" key="7">
    <source>
        <dbReference type="ARBA" id="ARBA00023242"/>
    </source>
</evidence>
<keyword evidence="3" id="KW-0597">Phosphoprotein</keyword>
<comment type="similarity">
    <text evidence="9">Belongs to the universal ribosomal protein uL1 family. Highly divergent.</text>
</comment>